<dbReference type="InterPro" id="IPR010298">
    <property type="entry name" value="YacP-like"/>
</dbReference>
<name>A0ABQ4V4Z3_9MYCO</name>
<comment type="caution">
    <text evidence="1">The sequence shown here is derived from an EMBL/GenBank/DDBJ whole genome shotgun (WGS) entry which is preliminary data.</text>
</comment>
<evidence type="ECO:0000313" key="2">
    <source>
        <dbReference type="Proteomes" id="UP001060504"/>
    </source>
</evidence>
<dbReference type="EMBL" id="BPRH01003701">
    <property type="protein sequence ID" value="GJF10366.1"/>
    <property type="molecule type" value="Genomic_DNA"/>
</dbReference>
<gene>
    <name evidence="1" type="ORF">NGTWS1702_35320</name>
</gene>
<protein>
    <recommendedName>
        <fullName evidence="3">RNA-binding protein</fullName>
    </recommendedName>
</protein>
<dbReference type="Pfam" id="PF05991">
    <property type="entry name" value="NYN_YacP"/>
    <property type="match status" value="1"/>
</dbReference>
<evidence type="ECO:0000313" key="1">
    <source>
        <dbReference type="EMBL" id="GJF10366.1"/>
    </source>
</evidence>
<organism evidence="1 2">
    <name type="scientific">Mycolicibacterium cyprinidarum</name>
    <dbReference type="NCBI Taxonomy" id="2860311"/>
    <lineage>
        <taxon>Bacteria</taxon>
        <taxon>Bacillati</taxon>
        <taxon>Actinomycetota</taxon>
        <taxon>Actinomycetes</taxon>
        <taxon>Mycobacteriales</taxon>
        <taxon>Mycobacteriaceae</taxon>
        <taxon>Mycolicibacterium</taxon>
    </lineage>
</organism>
<sequence>MRWIVDGMNVIGSRPDGWWRNRHRAMAALVHQLEQWALRDDIDVTVVFEQPPAPPIGSTVITVAHAPLAAPNSADDEIVRMVYAEANPRQIRVVTSDRALADRVRSVDATVFPAERLRDLIDPQ</sequence>
<reference evidence="1 2" key="1">
    <citation type="submission" date="2021-08" db="EMBL/GenBank/DDBJ databases">
        <title>Draft genome sequence of Mycolicibacterium sp. NGTWS1702 strain.</title>
        <authorList>
            <person name="Matsumoto M."/>
            <person name="Tang B.C.C."/>
            <person name="Machida Y."/>
            <person name="Matoyama H."/>
            <person name="Kishihara T."/>
            <person name="Sato S."/>
            <person name="Kondo I."/>
            <person name="Sano M."/>
            <person name="Kato G."/>
        </authorList>
    </citation>
    <scope>NUCLEOTIDE SEQUENCE [LARGE SCALE GENOMIC DNA]</scope>
    <source>
        <strain evidence="1 2">NGTWSNA01</strain>
    </source>
</reference>
<proteinExistence type="predicted"/>
<accession>A0ABQ4V4Z3</accession>
<dbReference type="Proteomes" id="UP001060504">
    <property type="component" value="Unassembled WGS sequence"/>
</dbReference>
<evidence type="ECO:0008006" key="3">
    <source>
        <dbReference type="Google" id="ProtNLM"/>
    </source>
</evidence>
<keyword evidence="2" id="KW-1185">Reference proteome</keyword>